<reference evidence="4" key="1">
    <citation type="submission" date="2021-01" db="EMBL/GenBank/DDBJ databases">
        <authorList>
            <person name="Corre E."/>
            <person name="Pelletier E."/>
            <person name="Niang G."/>
            <person name="Scheremetjew M."/>
            <person name="Finn R."/>
            <person name="Kale V."/>
            <person name="Holt S."/>
            <person name="Cochrane G."/>
            <person name="Meng A."/>
            <person name="Brown T."/>
            <person name="Cohen L."/>
        </authorList>
    </citation>
    <scope>NUCLEOTIDE SEQUENCE</scope>
    <source>
        <strain evidence="4">CCMP1243</strain>
    </source>
</reference>
<gene>
    <name evidence="4" type="ORF">RMAR1173_LOCUS15720</name>
</gene>
<organism evidence="4">
    <name type="scientific">Rhizochromulina marina</name>
    <dbReference type="NCBI Taxonomy" id="1034831"/>
    <lineage>
        <taxon>Eukaryota</taxon>
        <taxon>Sar</taxon>
        <taxon>Stramenopiles</taxon>
        <taxon>Ochrophyta</taxon>
        <taxon>Dictyochophyceae</taxon>
        <taxon>Rhizochromulinales</taxon>
        <taxon>Rhizochromulina</taxon>
    </lineage>
</organism>
<dbReference type="Pfam" id="PF14240">
    <property type="entry name" value="YHYH"/>
    <property type="match status" value="1"/>
</dbReference>
<evidence type="ECO:0000256" key="1">
    <source>
        <dbReference type="SAM" id="MobiDB-lite"/>
    </source>
</evidence>
<proteinExistence type="predicted"/>
<keyword evidence="2" id="KW-0472">Membrane</keyword>
<feature type="transmembrane region" description="Helical" evidence="2">
    <location>
        <begin position="9"/>
        <end position="28"/>
    </location>
</feature>
<accession>A0A7S2SL57</accession>
<evidence type="ECO:0000256" key="2">
    <source>
        <dbReference type="SAM" id="Phobius"/>
    </source>
</evidence>
<sequence length="396" mass="43002">MALTPRRRFALMGCMTLLVGGVVLTVIFSPPVPDGFEMEGCSGSEKSFGAPHALQSCLKHWKEGRTLDVQNFSVSNFVREYECALTNRRVFLSNGIPDHDLKGTGPFPPCEVNWAIEVPLSPSAGAHVTEPAPQGIIGVATNGVPIYGANEEDMPPTNAVEPPQGSGLTGSKPQGHSSSRYHHHYHHPYLGHDSKPESTTLLGYALDGYPIYGPLDDPSSLDDCNFVEEGSSGRYHVRLLSQVNEDANYCRHSNPEVRWRYVVGCFHGDLGENTRVTSFGDLDASSDNPSNSSLVTDDCTLVHSSGTPNLSSGHKNYPEPPLSLFSILLIVAASLVGCALLSSGGYVCHKRHQQYSLASQHDVFELDEEDFEYDPDEEVDPGDVELAAMDIEGDEL</sequence>
<protein>
    <recommendedName>
        <fullName evidence="3">YHYH domain-containing protein</fullName>
    </recommendedName>
</protein>
<name>A0A7S2SL57_9STRA</name>
<evidence type="ECO:0000313" key="4">
    <source>
        <dbReference type="EMBL" id="CAD9702448.1"/>
    </source>
</evidence>
<keyword evidence="2" id="KW-1133">Transmembrane helix</keyword>
<evidence type="ECO:0000259" key="3">
    <source>
        <dbReference type="Pfam" id="PF14240"/>
    </source>
</evidence>
<feature type="compositionally biased region" description="Basic residues" evidence="1">
    <location>
        <begin position="179"/>
        <end position="189"/>
    </location>
</feature>
<keyword evidence="2" id="KW-0812">Transmembrane</keyword>
<dbReference type="EMBL" id="HBHJ01023838">
    <property type="protein sequence ID" value="CAD9702448.1"/>
    <property type="molecule type" value="Transcribed_RNA"/>
</dbReference>
<feature type="domain" description="YHYH" evidence="3">
    <location>
        <begin position="116"/>
        <end position="283"/>
    </location>
</feature>
<feature type="region of interest" description="Disordered" evidence="1">
    <location>
        <begin position="151"/>
        <end position="192"/>
    </location>
</feature>
<feature type="transmembrane region" description="Helical" evidence="2">
    <location>
        <begin position="324"/>
        <end position="347"/>
    </location>
</feature>
<dbReference type="InterPro" id="IPR025924">
    <property type="entry name" value="YHYH_dom"/>
</dbReference>
<dbReference type="AlphaFoldDB" id="A0A7S2SL57"/>